<sequence>MKVIENETIIEYIIEILNAKEWKEYDAVNCITLPVSDVEPVLKRLGIKEFHFKMLLHFEKRLLDAGYELVTTDCTTVKIENLNNPNAIYFSERDVPPECD</sequence>
<dbReference type="AlphaFoldDB" id="A0A5J4QZ50"/>
<proteinExistence type="predicted"/>
<name>A0A5J4QZ50_9ZZZZ</name>
<gene>
    <name evidence="1" type="ORF">EZS27_024627</name>
</gene>
<protein>
    <submittedName>
        <fullName evidence="1">Uncharacterized protein</fullName>
    </submittedName>
</protein>
<reference evidence="1" key="1">
    <citation type="submission" date="2019-03" db="EMBL/GenBank/DDBJ databases">
        <title>Single cell metagenomics reveals metabolic interactions within the superorganism composed of flagellate Streblomastix strix and complex community of Bacteroidetes bacteria on its surface.</title>
        <authorList>
            <person name="Treitli S.C."/>
            <person name="Kolisko M."/>
            <person name="Husnik F."/>
            <person name="Keeling P."/>
            <person name="Hampl V."/>
        </authorList>
    </citation>
    <scope>NUCLEOTIDE SEQUENCE</scope>
    <source>
        <strain evidence="1">STM</strain>
    </source>
</reference>
<evidence type="ECO:0000313" key="1">
    <source>
        <dbReference type="EMBL" id="KAA6326240.1"/>
    </source>
</evidence>
<organism evidence="1">
    <name type="scientific">termite gut metagenome</name>
    <dbReference type="NCBI Taxonomy" id="433724"/>
    <lineage>
        <taxon>unclassified sequences</taxon>
        <taxon>metagenomes</taxon>
        <taxon>organismal metagenomes</taxon>
    </lineage>
</organism>
<dbReference type="EMBL" id="SNRY01002202">
    <property type="protein sequence ID" value="KAA6326240.1"/>
    <property type="molecule type" value="Genomic_DNA"/>
</dbReference>
<accession>A0A5J4QZ50</accession>
<comment type="caution">
    <text evidence="1">The sequence shown here is derived from an EMBL/GenBank/DDBJ whole genome shotgun (WGS) entry which is preliminary data.</text>
</comment>